<organism evidence="2 3">
    <name type="scientific">Pseudoxanthomonas wuyuanensis</name>
    <dbReference type="NCBI Taxonomy" id="1073196"/>
    <lineage>
        <taxon>Bacteria</taxon>
        <taxon>Pseudomonadati</taxon>
        <taxon>Pseudomonadota</taxon>
        <taxon>Gammaproteobacteria</taxon>
        <taxon>Lysobacterales</taxon>
        <taxon>Lysobacteraceae</taxon>
        <taxon>Pseudoxanthomonas</taxon>
    </lineage>
</organism>
<gene>
    <name evidence="2" type="ORF">SAMN06296416_103313</name>
</gene>
<proteinExistence type="predicted"/>
<dbReference type="PANTHER" id="PTHR43179">
    <property type="entry name" value="RHAMNOSYLTRANSFERASE WBBL"/>
    <property type="match status" value="1"/>
</dbReference>
<dbReference type="CDD" id="cd04186">
    <property type="entry name" value="GT_2_like_c"/>
    <property type="match status" value="1"/>
</dbReference>
<dbReference type="InterPro" id="IPR029044">
    <property type="entry name" value="Nucleotide-diphossugar_trans"/>
</dbReference>
<dbReference type="PANTHER" id="PTHR43179:SF7">
    <property type="entry name" value="RHAMNOSYLTRANSFERASE WBBL"/>
    <property type="match status" value="1"/>
</dbReference>
<keyword evidence="3" id="KW-1185">Reference proteome</keyword>
<dbReference type="InterPro" id="IPR001173">
    <property type="entry name" value="Glyco_trans_2-like"/>
</dbReference>
<evidence type="ECO:0000313" key="2">
    <source>
        <dbReference type="EMBL" id="SOD54388.1"/>
    </source>
</evidence>
<dbReference type="EMBL" id="OCND01000003">
    <property type="protein sequence ID" value="SOD54388.1"/>
    <property type="molecule type" value="Genomic_DNA"/>
</dbReference>
<dbReference type="Proteomes" id="UP000219374">
    <property type="component" value="Unassembled WGS sequence"/>
</dbReference>
<keyword evidence="2" id="KW-0808">Transferase</keyword>
<dbReference type="AlphaFoldDB" id="A0A286D6V8"/>
<dbReference type="SUPFAM" id="SSF53448">
    <property type="entry name" value="Nucleotide-diphospho-sugar transferases"/>
    <property type="match status" value="2"/>
</dbReference>
<protein>
    <submittedName>
        <fullName evidence="2">Glycosyltransferase, GT2 family</fullName>
    </submittedName>
</protein>
<dbReference type="Gene3D" id="3.90.550.10">
    <property type="entry name" value="Spore Coat Polysaccharide Biosynthesis Protein SpsA, Chain A"/>
    <property type="match status" value="2"/>
</dbReference>
<sequence length="791" mass="89016">MDALLGRLLIAMQMRDERNPVAHVRTSLAAGVRRVLLKPLHQLQVLAGAAGIRWVSAGDDPQMLLDLTSVDIVLPAGWYRFRCRLQVLAGHLVSPCLYADQGSGFKPNLLVRIPAPDATGRIDMLFVLPRNTVGVRIDPSSRSVEYSVSDFKLIREPRWRALLFMLLRREESGCIDWNASTRLARNFLRTLIFGGLSAAADHLMSQQPYAQQPSGFDYTDWVRRFDTLDESSRNLCARVSVLSERPLISVLVPVYNTPERWLRRCLDSVLKQAYPHWELCIADDASPAPHVQHVLREYADRDERIRIVRREENGHISAASNSALALANGEYVALLDHDDELRPHALLEIAEAINQQPTLEVIYSDEDKIDEKGRRFQPYFKPDWNPQLLLSQNYLCHLTVIRTERVRCVGGFRAGFEGSQDHDLFLRCCGGLSEERIRHIPKVLYHWRAIEGSTALERDAKDYASLAGARAVREHVSSIEGVRVEELPHGHYRVRWPLPSPVPKVSIIIPTRDKVDLLRKCIESLFERTKYADFECIVVNNQSSEPLALRYLHDIAGRAAIRVLDYDAPFNYSKINNLAAEHAQGSVLCLMNNDIEIITEDWLEEMVSHAVRPDTGAVGAMLYYPDGTIQHAGVILGVGGVANHAYLDRPAGYPGHGARALVTQNLSAVTGACMVVRRSVYFKVGGLEERLSVAFNDIDFCLRLLEAGYRNVWTPHAQLIHHESATRGSDDSKEKRQRFVAEVDFMHARWDGLLQSDPAYNPNLALDDCSAALSYPPRHSAFHVVPPARAT</sequence>
<accession>A0A286D6V8</accession>
<evidence type="ECO:0000313" key="3">
    <source>
        <dbReference type="Proteomes" id="UP000219374"/>
    </source>
</evidence>
<feature type="domain" description="Glycosyltransferase 2-like" evidence="1">
    <location>
        <begin position="249"/>
        <end position="378"/>
    </location>
</feature>
<dbReference type="CDD" id="cd04184">
    <property type="entry name" value="GT2_RfbC_Mx_like"/>
    <property type="match status" value="1"/>
</dbReference>
<dbReference type="GO" id="GO:0016757">
    <property type="term" value="F:glycosyltransferase activity"/>
    <property type="evidence" value="ECO:0007669"/>
    <property type="project" value="UniProtKB-KW"/>
</dbReference>
<dbReference type="Pfam" id="PF00535">
    <property type="entry name" value="Glycos_transf_2"/>
    <property type="match status" value="2"/>
</dbReference>
<evidence type="ECO:0000259" key="1">
    <source>
        <dbReference type="Pfam" id="PF00535"/>
    </source>
</evidence>
<feature type="domain" description="Glycosyltransferase 2-like" evidence="1">
    <location>
        <begin position="506"/>
        <end position="681"/>
    </location>
</feature>
<name>A0A286D6V8_9GAMM</name>
<reference evidence="2 3" key="1">
    <citation type="submission" date="2017-09" db="EMBL/GenBank/DDBJ databases">
        <authorList>
            <person name="Ehlers B."/>
            <person name="Leendertz F.H."/>
        </authorList>
    </citation>
    <scope>NUCLEOTIDE SEQUENCE [LARGE SCALE GENOMIC DNA]</scope>
    <source>
        <strain evidence="2 3">CGMCC 1.10978</strain>
    </source>
</reference>